<dbReference type="EMBL" id="MU069774">
    <property type="protein sequence ID" value="KAF5834122.1"/>
    <property type="molecule type" value="Genomic_DNA"/>
</dbReference>
<sequence length="243" mass="22967">MVTGVSPHNDVVQVGEVLECLMDLSEAVVASAFSVLSSTDVPLQRQRATVRQVFETGASILQDAPALMNTVVTLEHSRGGGAASSSLAPGKSASAPSTSSLSTILSRFKGILVSAAALASGPSSASTDTTTSAAANGHAGSNGGPATGAGAGAGARTSQGSVATTGAGARASQGSAATAGARASQGSAVTAANGGGVGAEGSPAAAAGVAGVSGADVDALWDWDLQAPLTTVTKAPPPSVAGA</sequence>
<protein>
    <submittedName>
        <fullName evidence="2">Uncharacterized protein</fullName>
    </submittedName>
</protein>
<evidence type="ECO:0000256" key="1">
    <source>
        <dbReference type="SAM" id="MobiDB-lite"/>
    </source>
</evidence>
<feature type="region of interest" description="Disordered" evidence="1">
    <location>
        <begin position="122"/>
        <end position="169"/>
    </location>
</feature>
<feature type="region of interest" description="Disordered" evidence="1">
    <location>
        <begin position="78"/>
        <end position="98"/>
    </location>
</feature>
<proteinExistence type="predicted"/>
<name>A0ABQ7GHQ6_DUNSA</name>
<comment type="caution">
    <text evidence="2">The sequence shown here is derived from an EMBL/GenBank/DDBJ whole genome shotgun (WGS) entry which is preliminary data.</text>
</comment>
<keyword evidence="3" id="KW-1185">Reference proteome</keyword>
<feature type="compositionally biased region" description="Low complexity" evidence="1">
    <location>
        <begin position="122"/>
        <end position="139"/>
    </location>
</feature>
<gene>
    <name evidence="2" type="ORF">DUNSADRAFT_9318</name>
</gene>
<evidence type="ECO:0000313" key="2">
    <source>
        <dbReference type="EMBL" id="KAF5834122.1"/>
    </source>
</evidence>
<feature type="compositionally biased region" description="Low complexity" evidence="1">
    <location>
        <begin position="83"/>
        <end position="98"/>
    </location>
</feature>
<evidence type="ECO:0000313" key="3">
    <source>
        <dbReference type="Proteomes" id="UP000815325"/>
    </source>
</evidence>
<reference evidence="2" key="1">
    <citation type="submission" date="2017-08" db="EMBL/GenBank/DDBJ databases">
        <authorList>
            <person name="Polle J.E."/>
            <person name="Barry K."/>
            <person name="Cushman J."/>
            <person name="Schmutz J."/>
            <person name="Tran D."/>
            <person name="Hathwaick L.T."/>
            <person name="Yim W.C."/>
            <person name="Jenkins J."/>
            <person name="Mckie-Krisberg Z.M."/>
            <person name="Prochnik S."/>
            <person name="Lindquist E."/>
            <person name="Dockter R.B."/>
            <person name="Adam C."/>
            <person name="Molina H."/>
            <person name="Bunkerborg J."/>
            <person name="Jin E."/>
            <person name="Buchheim M."/>
            <person name="Magnuson J."/>
        </authorList>
    </citation>
    <scope>NUCLEOTIDE SEQUENCE</scope>
    <source>
        <strain evidence="2">CCAP 19/18</strain>
    </source>
</reference>
<accession>A0ABQ7GHQ6</accession>
<organism evidence="2 3">
    <name type="scientific">Dunaliella salina</name>
    <name type="common">Green alga</name>
    <name type="synonym">Protococcus salinus</name>
    <dbReference type="NCBI Taxonomy" id="3046"/>
    <lineage>
        <taxon>Eukaryota</taxon>
        <taxon>Viridiplantae</taxon>
        <taxon>Chlorophyta</taxon>
        <taxon>core chlorophytes</taxon>
        <taxon>Chlorophyceae</taxon>
        <taxon>CS clade</taxon>
        <taxon>Chlamydomonadales</taxon>
        <taxon>Dunaliellaceae</taxon>
        <taxon>Dunaliella</taxon>
    </lineage>
</organism>
<dbReference type="Proteomes" id="UP000815325">
    <property type="component" value="Unassembled WGS sequence"/>
</dbReference>
<feature type="compositionally biased region" description="Gly residues" evidence="1">
    <location>
        <begin position="140"/>
        <end position="153"/>
    </location>
</feature>